<dbReference type="PANTHER" id="PTHR35690:SF1">
    <property type="entry name" value="OS01G0363500 PROTEIN"/>
    <property type="match status" value="1"/>
</dbReference>
<sequence length="253" mass="27729">MNAPHNLAFALAMVRASATGTPQQPRRALADREARTAVVETLHEAAAVSSPLRRPNRAAVAAALARLDAACRRGRADANRSSEWQAPPTDQLLGEWRLVFTLNKRGQAMLKERASTAGPWWSTPGMYFPLRAGLIIQAPPGGATDGHAAAGVIRNQAWLPGRCLGIEFEGPWRFQPEHARLQFNFYRMYVHALGTAYGPFAVAGGKQALEDEDARTQRCRLPFFTFFHVDQRVLAGRGRGGGLALWAREPHVS</sequence>
<evidence type="ECO:0000313" key="2">
    <source>
        <dbReference type="Proteomes" id="UP001301350"/>
    </source>
</evidence>
<proteinExistence type="predicted"/>
<evidence type="ECO:0008006" key="3">
    <source>
        <dbReference type="Google" id="ProtNLM"/>
    </source>
</evidence>
<accession>A0AAV9IQX7</accession>
<protein>
    <recommendedName>
        <fullName evidence="3">Plastid lipid-associated protein/fibrillin conserved domain-containing protein</fullName>
    </recommendedName>
</protein>
<dbReference type="EMBL" id="JANCYW010000002">
    <property type="protein sequence ID" value="KAK4534544.1"/>
    <property type="molecule type" value="Genomic_DNA"/>
</dbReference>
<evidence type="ECO:0000313" key="1">
    <source>
        <dbReference type="EMBL" id="KAK4534544.1"/>
    </source>
</evidence>
<name>A0AAV9IQX7_CYACA</name>
<comment type="caution">
    <text evidence="1">The sequence shown here is derived from an EMBL/GenBank/DDBJ whole genome shotgun (WGS) entry which is preliminary data.</text>
</comment>
<organism evidence="1 2">
    <name type="scientific">Cyanidium caldarium</name>
    <name type="common">Red alga</name>
    <dbReference type="NCBI Taxonomy" id="2771"/>
    <lineage>
        <taxon>Eukaryota</taxon>
        <taxon>Rhodophyta</taxon>
        <taxon>Bangiophyceae</taxon>
        <taxon>Cyanidiales</taxon>
        <taxon>Cyanidiaceae</taxon>
        <taxon>Cyanidium</taxon>
    </lineage>
</organism>
<dbReference type="PANTHER" id="PTHR35690">
    <property type="entry name" value="OS01G0363500 PROTEIN"/>
    <property type="match status" value="1"/>
</dbReference>
<dbReference type="AlphaFoldDB" id="A0AAV9IQX7"/>
<gene>
    <name evidence="1" type="ORF">CDCA_CDCA02G0569</name>
</gene>
<dbReference type="Proteomes" id="UP001301350">
    <property type="component" value="Unassembled WGS sequence"/>
</dbReference>
<reference evidence="1 2" key="1">
    <citation type="submission" date="2022-07" db="EMBL/GenBank/DDBJ databases">
        <title>Genome-wide signatures of adaptation to extreme environments.</title>
        <authorList>
            <person name="Cho C.H."/>
            <person name="Yoon H.S."/>
        </authorList>
    </citation>
    <scope>NUCLEOTIDE SEQUENCE [LARGE SCALE GENOMIC DNA]</scope>
    <source>
        <strain evidence="1 2">DBV 063 E5</strain>
    </source>
</reference>
<keyword evidence="2" id="KW-1185">Reference proteome</keyword>